<evidence type="ECO:0000256" key="3">
    <source>
        <dbReference type="ARBA" id="ARBA00022443"/>
    </source>
</evidence>
<feature type="non-terminal residue" evidence="15">
    <location>
        <position position="1"/>
    </location>
</feature>
<feature type="compositionally biased region" description="Low complexity" evidence="13">
    <location>
        <begin position="26"/>
        <end position="40"/>
    </location>
</feature>
<keyword evidence="10" id="KW-0727">SH2 domain</keyword>
<evidence type="ECO:0000256" key="6">
    <source>
        <dbReference type="ARBA" id="ARBA00022679"/>
    </source>
</evidence>
<dbReference type="EC" id="2.7.10.2" evidence="2"/>
<dbReference type="PROSITE" id="PS50002">
    <property type="entry name" value="SH3"/>
    <property type="match status" value="1"/>
</dbReference>
<feature type="region of interest" description="Disordered" evidence="13">
    <location>
        <begin position="26"/>
        <end position="46"/>
    </location>
</feature>
<evidence type="ECO:0000256" key="13">
    <source>
        <dbReference type="SAM" id="MobiDB-lite"/>
    </source>
</evidence>
<evidence type="ECO:0000256" key="5">
    <source>
        <dbReference type="ARBA" id="ARBA00022553"/>
    </source>
</evidence>
<dbReference type="GO" id="GO:0004715">
    <property type="term" value="F:non-membrane spanning protein tyrosine kinase activity"/>
    <property type="evidence" value="ECO:0007669"/>
    <property type="project" value="UniProtKB-EC"/>
</dbReference>
<feature type="non-terminal residue" evidence="15">
    <location>
        <position position="114"/>
    </location>
</feature>
<dbReference type="SMART" id="SM00326">
    <property type="entry name" value="SH3"/>
    <property type="match status" value="1"/>
</dbReference>
<evidence type="ECO:0000256" key="7">
    <source>
        <dbReference type="ARBA" id="ARBA00022741"/>
    </source>
</evidence>
<evidence type="ECO:0000259" key="14">
    <source>
        <dbReference type="PROSITE" id="PS50002"/>
    </source>
</evidence>
<keyword evidence="8 15" id="KW-0418">Kinase</keyword>
<keyword evidence="16" id="KW-1185">Reference proteome</keyword>
<dbReference type="GO" id="GO:0005524">
    <property type="term" value="F:ATP binding"/>
    <property type="evidence" value="ECO:0007669"/>
    <property type="project" value="UniProtKB-KW"/>
</dbReference>
<evidence type="ECO:0000256" key="12">
    <source>
        <dbReference type="PROSITE-ProRule" id="PRU00192"/>
    </source>
</evidence>
<dbReference type="PRINTS" id="PR00452">
    <property type="entry name" value="SH3DOMAIN"/>
</dbReference>
<keyword evidence="5" id="KW-0597">Phosphoprotein</keyword>
<keyword evidence="9" id="KW-0067">ATP-binding</keyword>
<dbReference type="SUPFAM" id="SSF50044">
    <property type="entry name" value="SH3-domain"/>
    <property type="match status" value="1"/>
</dbReference>
<evidence type="ECO:0000256" key="10">
    <source>
        <dbReference type="ARBA" id="ARBA00022999"/>
    </source>
</evidence>
<name>A0A8X7X643_POLSE</name>
<accession>A0A8X7X643</accession>
<protein>
    <recommendedName>
        <fullName evidence="2">non-specific protein-tyrosine kinase</fullName>
        <ecNumber evidence="2">2.7.10.2</ecNumber>
    </recommendedName>
</protein>
<feature type="domain" description="SH3" evidence="14">
    <location>
        <begin position="45"/>
        <end position="109"/>
    </location>
</feature>
<keyword evidence="11" id="KW-0829">Tyrosine-protein kinase</keyword>
<keyword evidence="6" id="KW-0808">Transferase</keyword>
<comment type="subcellular location">
    <subcellularLocation>
        <location evidence="1">Cytoplasm</location>
    </subcellularLocation>
</comment>
<reference evidence="15 16" key="1">
    <citation type="journal article" date="2021" name="Cell">
        <title>Tracing the genetic footprints of vertebrate landing in non-teleost ray-finned fishes.</title>
        <authorList>
            <person name="Bi X."/>
            <person name="Wang K."/>
            <person name="Yang L."/>
            <person name="Pan H."/>
            <person name="Jiang H."/>
            <person name="Wei Q."/>
            <person name="Fang M."/>
            <person name="Yu H."/>
            <person name="Zhu C."/>
            <person name="Cai Y."/>
            <person name="He Y."/>
            <person name="Gan X."/>
            <person name="Zeng H."/>
            <person name="Yu D."/>
            <person name="Zhu Y."/>
            <person name="Jiang H."/>
            <person name="Qiu Q."/>
            <person name="Yang H."/>
            <person name="Zhang Y.E."/>
            <person name="Wang W."/>
            <person name="Zhu M."/>
            <person name="He S."/>
            <person name="Zhang G."/>
        </authorList>
    </citation>
    <scope>NUCLEOTIDE SEQUENCE [LARGE SCALE GENOMIC DNA]</scope>
    <source>
        <strain evidence="15">Bchr_013</strain>
    </source>
</reference>
<evidence type="ECO:0000256" key="11">
    <source>
        <dbReference type="ARBA" id="ARBA00023137"/>
    </source>
</evidence>
<evidence type="ECO:0000313" key="16">
    <source>
        <dbReference type="Proteomes" id="UP000886611"/>
    </source>
</evidence>
<dbReference type="Proteomes" id="UP000886611">
    <property type="component" value="Unassembled WGS sequence"/>
</dbReference>
<dbReference type="Gene3D" id="2.30.30.40">
    <property type="entry name" value="SH3 Domains"/>
    <property type="match status" value="1"/>
</dbReference>
<organism evidence="15 16">
    <name type="scientific">Polypterus senegalus</name>
    <name type="common">Senegal bichir</name>
    <dbReference type="NCBI Taxonomy" id="55291"/>
    <lineage>
        <taxon>Eukaryota</taxon>
        <taxon>Metazoa</taxon>
        <taxon>Chordata</taxon>
        <taxon>Craniata</taxon>
        <taxon>Vertebrata</taxon>
        <taxon>Euteleostomi</taxon>
        <taxon>Actinopterygii</taxon>
        <taxon>Polypteriformes</taxon>
        <taxon>Polypteridae</taxon>
        <taxon>Polypterus</taxon>
    </lineage>
</organism>
<evidence type="ECO:0000313" key="15">
    <source>
        <dbReference type="EMBL" id="KAG2461755.1"/>
    </source>
</evidence>
<evidence type="ECO:0000256" key="4">
    <source>
        <dbReference type="ARBA" id="ARBA00022490"/>
    </source>
</evidence>
<gene>
    <name evidence="15" type="primary">Ptk6</name>
    <name evidence="15" type="ORF">GTO96_0008435</name>
</gene>
<dbReference type="GO" id="GO:0005737">
    <property type="term" value="C:cytoplasm"/>
    <property type="evidence" value="ECO:0007669"/>
    <property type="project" value="UniProtKB-SubCell"/>
</dbReference>
<dbReference type="AlphaFoldDB" id="A0A8X7X643"/>
<dbReference type="EMBL" id="JAATIS010004524">
    <property type="protein sequence ID" value="KAG2461755.1"/>
    <property type="molecule type" value="Genomic_DNA"/>
</dbReference>
<sequence>MAARLSRLCPCLKCLWEKVCCCGRSPYEPDSSESESVPDSSNRELGDPVYTAEWDFQARAPNEISFKQGDQFTIIERSGEWWTAGKLDEVGRVTEKGYVPYNYLVRGESLRAQP</sequence>
<evidence type="ECO:0000256" key="9">
    <source>
        <dbReference type="ARBA" id="ARBA00022840"/>
    </source>
</evidence>
<dbReference type="FunFam" id="2.30.30.40:FF:000229">
    <property type="entry name" value="Tyrosine-protein kinase"/>
    <property type="match status" value="1"/>
</dbReference>
<dbReference type="InterPro" id="IPR036028">
    <property type="entry name" value="SH3-like_dom_sf"/>
</dbReference>
<evidence type="ECO:0000256" key="8">
    <source>
        <dbReference type="ARBA" id="ARBA00022777"/>
    </source>
</evidence>
<comment type="caution">
    <text evidence="15">The sequence shown here is derived from an EMBL/GenBank/DDBJ whole genome shotgun (WGS) entry which is preliminary data.</text>
</comment>
<evidence type="ECO:0000256" key="2">
    <source>
        <dbReference type="ARBA" id="ARBA00011903"/>
    </source>
</evidence>
<proteinExistence type="predicted"/>
<dbReference type="InterPro" id="IPR001452">
    <property type="entry name" value="SH3_domain"/>
</dbReference>
<keyword evidence="3 12" id="KW-0728">SH3 domain</keyword>
<keyword evidence="4" id="KW-0963">Cytoplasm</keyword>
<dbReference type="Pfam" id="PF00018">
    <property type="entry name" value="SH3_1"/>
    <property type="match status" value="1"/>
</dbReference>
<evidence type="ECO:0000256" key="1">
    <source>
        <dbReference type="ARBA" id="ARBA00004496"/>
    </source>
</evidence>
<keyword evidence="7" id="KW-0547">Nucleotide-binding</keyword>